<evidence type="ECO:0000256" key="8">
    <source>
        <dbReference type="SAM" id="Phobius"/>
    </source>
</evidence>
<sequence length="169" mass="19604">MADKDCIKKTVYFSFFVLISICGVILAILWPLAYNKLLEEELSLKTGSQSYEAWKNTTLPLYLDFYMFNWVNPEESLSNSNVKPILVERGPYVFREVHEKLNLTWNDNGTVSYWQRRTWYFEPTLSNGTLSDEITSVNVVAVTVANMIDQIHIKGFEVDLVKKNYELVS</sequence>
<keyword evidence="7" id="KW-0325">Glycoprotein</keyword>
<keyword evidence="4 8" id="KW-0812">Transmembrane</keyword>
<evidence type="ECO:0000313" key="9">
    <source>
        <dbReference type="EMBL" id="CAG6719995.1"/>
    </source>
</evidence>
<dbReference type="GO" id="GO:0005737">
    <property type="term" value="C:cytoplasm"/>
    <property type="evidence" value="ECO:0007669"/>
    <property type="project" value="TreeGrafter"/>
</dbReference>
<evidence type="ECO:0000256" key="4">
    <source>
        <dbReference type="ARBA" id="ARBA00022692"/>
    </source>
</evidence>
<organism evidence="9">
    <name type="scientific">Cacopsylla melanoneura</name>
    <dbReference type="NCBI Taxonomy" id="428564"/>
    <lineage>
        <taxon>Eukaryota</taxon>
        <taxon>Metazoa</taxon>
        <taxon>Ecdysozoa</taxon>
        <taxon>Arthropoda</taxon>
        <taxon>Hexapoda</taxon>
        <taxon>Insecta</taxon>
        <taxon>Pterygota</taxon>
        <taxon>Neoptera</taxon>
        <taxon>Paraneoptera</taxon>
        <taxon>Hemiptera</taxon>
        <taxon>Sternorrhyncha</taxon>
        <taxon>Psylloidea</taxon>
        <taxon>Psyllidae</taxon>
        <taxon>Psyllinae</taxon>
        <taxon>Cacopsylla</taxon>
    </lineage>
</organism>
<comment type="subcellular location">
    <subcellularLocation>
        <location evidence="1">Cell membrane</location>
    </subcellularLocation>
</comment>
<keyword evidence="3" id="KW-1003">Cell membrane</keyword>
<dbReference type="GO" id="GO:0005044">
    <property type="term" value="F:scavenger receptor activity"/>
    <property type="evidence" value="ECO:0007669"/>
    <property type="project" value="TreeGrafter"/>
</dbReference>
<evidence type="ECO:0000256" key="2">
    <source>
        <dbReference type="ARBA" id="ARBA00010532"/>
    </source>
</evidence>
<dbReference type="EMBL" id="HBUF01359700">
    <property type="protein sequence ID" value="CAG6719995.1"/>
    <property type="molecule type" value="Transcribed_RNA"/>
</dbReference>
<proteinExistence type="inferred from homology"/>
<accession>A0A8D8V6Q0</accession>
<dbReference type="InterPro" id="IPR002159">
    <property type="entry name" value="CD36_fam"/>
</dbReference>
<keyword evidence="6 8" id="KW-0472">Membrane</keyword>
<protein>
    <submittedName>
        <fullName evidence="9">Protein croquemort</fullName>
    </submittedName>
</protein>
<feature type="transmembrane region" description="Helical" evidence="8">
    <location>
        <begin position="12"/>
        <end position="33"/>
    </location>
</feature>
<dbReference type="PANTHER" id="PTHR11923:SF93">
    <property type="entry name" value="GH07959P-RELATED"/>
    <property type="match status" value="1"/>
</dbReference>
<dbReference type="Pfam" id="PF01130">
    <property type="entry name" value="CD36"/>
    <property type="match status" value="1"/>
</dbReference>
<name>A0A8D8V6Q0_9HEMI</name>
<evidence type="ECO:0000256" key="1">
    <source>
        <dbReference type="ARBA" id="ARBA00004236"/>
    </source>
</evidence>
<dbReference type="GO" id="GO:0005886">
    <property type="term" value="C:plasma membrane"/>
    <property type="evidence" value="ECO:0007669"/>
    <property type="project" value="UniProtKB-SubCell"/>
</dbReference>
<dbReference type="AlphaFoldDB" id="A0A8D8V6Q0"/>
<reference evidence="9" key="1">
    <citation type="submission" date="2021-05" db="EMBL/GenBank/DDBJ databases">
        <authorList>
            <person name="Alioto T."/>
            <person name="Alioto T."/>
            <person name="Gomez Garrido J."/>
        </authorList>
    </citation>
    <scope>NUCLEOTIDE SEQUENCE</scope>
</reference>
<evidence type="ECO:0000256" key="3">
    <source>
        <dbReference type="ARBA" id="ARBA00022475"/>
    </source>
</evidence>
<evidence type="ECO:0000256" key="7">
    <source>
        <dbReference type="ARBA" id="ARBA00023180"/>
    </source>
</evidence>
<keyword evidence="5 8" id="KW-1133">Transmembrane helix</keyword>
<evidence type="ECO:0000256" key="5">
    <source>
        <dbReference type="ARBA" id="ARBA00022989"/>
    </source>
</evidence>
<evidence type="ECO:0000256" key="6">
    <source>
        <dbReference type="ARBA" id="ARBA00023136"/>
    </source>
</evidence>
<dbReference type="PRINTS" id="PR01609">
    <property type="entry name" value="CD36FAMILY"/>
</dbReference>
<dbReference type="PANTHER" id="PTHR11923">
    <property type="entry name" value="SCAVENGER RECEPTOR CLASS B TYPE-1 SR-B1"/>
    <property type="match status" value="1"/>
</dbReference>
<comment type="similarity">
    <text evidence="2">Belongs to the CD36 family.</text>
</comment>